<gene>
    <name evidence="1" type="ORF">XaplCFBP3122_16705</name>
</gene>
<dbReference type="Gene3D" id="2.60.40.10">
    <property type="entry name" value="Immunoglobulins"/>
    <property type="match status" value="4"/>
</dbReference>
<protein>
    <submittedName>
        <fullName evidence="1">Uncharacterized protein</fullName>
    </submittedName>
</protein>
<comment type="caution">
    <text evidence="1">The sequence shown here is derived from an EMBL/GenBank/DDBJ whole genome shotgun (WGS) entry which is preliminary data.</text>
</comment>
<organism evidence="1 2">
    <name type="scientific">Xanthomonas arboricola pv. populi</name>
    <dbReference type="NCBI Taxonomy" id="487823"/>
    <lineage>
        <taxon>Bacteria</taxon>
        <taxon>Pseudomonadati</taxon>
        <taxon>Pseudomonadota</taxon>
        <taxon>Gammaproteobacteria</taxon>
        <taxon>Lysobacterales</taxon>
        <taxon>Lysobacteraceae</taxon>
        <taxon>Xanthomonas</taxon>
    </lineage>
</organism>
<proteinExistence type="predicted"/>
<dbReference type="Proteomes" id="UP000238270">
    <property type="component" value="Unassembled WGS sequence"/>
</dbReference>
<name>A0A2S6Z1P4_9XANT</name>
<sequence length="1282" mass="137873">MFLRRDSGIRFEFALFWFIAVFSWPSAAQESVCARVKIEIKQELTLERQAFDAEMRITNSLPATPLTQVDVQVRVTDENGAPVTVTTDPNNLTAQFFIRQTHDDTSGNGEVKPSSTAVLNWLLIPAAGSAGNTPSGKRYLVGATLRYMFGNELQEMQLNPDVITVKPMPSLALDYFLTRDVIADDPMTTEIEAPEPYTLGVRVKNSGLAEAKALKIDSAQPKIIENNQGLAVNFMLLGSYLQDAPVGNTLLIDFGDIAPNSAKMGRWLMESNLAGKFVEFSARFTHSDELGGALTSLLESANAHLLVRDVRVDLPGRDLVRDFLAVEGSNRYTVYESSGVDSEVSDRSAEAQLTATGSGYQLGLPATQGFFYIRKPDPHRGQMALGSVMRADAKLIATENVWLSKTKNADTKAWEYWFNVFDVNSPGGYQVAFQPITQVPAAPVLQFIPDRVVKEGEQVSFLVEASSPMGRRVSITASPLPAGAALQDQGDGTAVFDWTPAVGQSGSYVIGYKASDGSLSGTRSAKIRVDSKVAPEGPATPRIVAPLASAEVRSQRPLLQVQTGEDGSDPTASVTFEIYADVAMTRLLAQGSATRNATVGQATQWQPPADLDDNTRYYWRARASGGGLNSAWVTADFFVNLFNNAPGSFNLSSPASGATVATQIPLLSANNAVDVDGDVVRYAYEVYKDSALSQLHEGVADLHAGEQGHTEWQMSMPLDNGASYYWRAVATDEHGARTVTPARVFTVDTAAMAPEAPTIVAPLPGAYVSTAGKVTLQVRNGAAPADAVVNYVFEIDAVETFNSSARQISPSLAAGAGGQTSWTATNLVENTRYYWRAWAVVGQVSSQWVRGEFVLDAQNTAPSIPVLEHPGDGAWITSAYPTFSVYPSQDLEEEAISYTFELYGDAALTARVAAGAGIGRTWQASGALEDARQYFWRARAQDARGAASAWSAAAGFTVNTGHYTAPTIAVIGPATLIDAGNRQAMIEWIGSTSNAAPRVALYYDSTGRGYAGTRIVEGLVQDGGKGRYVWNMAGLPPGPYYVYAVIYDDRGSTHTYAPGTLVIPAEPRLGQVTIRTVGDGRVVESKNAVVAEVALSRAPTAPVTVSLSSSNIAQGTVSPNEFVFTPDNWRAGRRIWLAASRDRVADDHQPVDVTIGTASSLDPQFMGSAGGVVKAVAVDDGEHTDIAGLSVSAYQLTSKSYVESTKRWTYRYRVTMSNRGPKVNTVLAKILSGSDVKLVAYNLRFGAIERDESALSEEEIVFTSAIDLGDKPPQLTWELKAF</sequence>
<dbReference type="InterPro" id="IPR013783">
    <property type="entry name" value="Ig-like_fold"/>
</dbReference>
<evidence type="ECO:0000313" key="2">
    <source>
        <dbReference type="Proteomes" id="UP000238270"/>
    </source>
</evidence>
<dbReference type="EMBL" id="MIGV01000025">
    <property type="protein sequence ID" value="PPT74432.1"/>
    <property type="molecule type" value="Genomic_DNA"/>
</dbReference>
<reference evidence="1 2" key="1">
    <citation type="submission" date="2016-08" db="EMBL/GenBank/DDBJ databases">
        <title>Evolution of the type three secretion system and type three effector repertoires in Xanthomonas.</title>
        <authorList>
            <person name="Merda D."/>
            <person name="Briand M."/>
            <person name="Bosis E."/>
            <person name="Rousseau C."/>
            <person name="Portier P."/>
            <person name="Jacques M.-A."/>
            <person name="Fischer-Le Saux M."/>
        </authorList>
    </citation>
    <scope>NUCLEOTIDE SEQUENCE [LARGE SCALE GENOMIC DNA]</scope>
    <source>
        <strain evidence="1 2">CFBP 3122</strain>
    </source>
</reference>
<accession>A0A2S6Z1P4</accession>
<evidence type="ECO:0000313" key="1">
    <source>
        <dbReference type="EMBL" id="PPT74432.1"/>
    </source>
</evidence>